<keyword evidence="1" id="KW-0732">Signal</keyword>
<organism evidence="2 3">
    <name type="scientific">Leptospira neocaledonica</name>
    <dbReference type="NCBI Taxonomy" id="2023192"/>
    <lineage>
        <taxon>Bacteria</taxon>
        <taxon>Pseudomonadati</taxon>
        <taxon>Spirochaetota</taxon>
        <taxon>Spirochaetia</taxon>
        <taxon>Leptospirales</taxon>
        <taxon>Leptospiraceae</taxon>
        <taxon>Leptospira</taxon>
    </lineage>
</organism>
<dbReference type="EMBL" id="NPEA01000002">
    <property type="protein sequence ID" value="PJZ78241.1"/>
    <property type="molecule type" value="Genomic_DNA"/>
</dbReference>
<feature type="chain" id="PRO_5014624804" description="Lipoprotein" evidence="1">
    <location>
        <begin position="24"/>
        <end position="176"/>
    </location>
</feature>
<accession>A0A2N0A217</accession>
<reference evidence="2 3" key="1">
    <citation type="submission" date="2017-07" db="EMBL/GenBank/DDBJ databases">
        <title>Leptospira spp. isolated from tropical soils.</title>
        <authorList>
            <person name="Thibeaux R."/>
            <person name="Iraola G."/>
            <person name="Ferres I."/>
            <person name="Bierque E."/>
            <person name="Girault D."/>
            <person name="Soupe-Gilbert M.-E."/>
            <person name="Picardeau M."/>
            <person name="Goarant C."/>
        </authorList>
    </citation>
    <scope>NUCLEOTIDE SEQUENCE [LARGE SCALE GENOMIC DNA]</scope>
    <source>
        <strain evidence="2 3">ES4-C-A1</strain>
    </source>
</reference>
<keyword evidence="3" id="KW-1185">Reference proteome</keyword>
<feature type="signal peptide" evidence="1">
    <location>
        <begin position="1"/>
        <end position="23"/>
    </location>
</feature>
<proteinExistence type="predicted"/>
<dbReference type="OrthoDB" id="327104at2"/>
<evidence type="ECO:0008006" key="4">
    <source>
        <dbReference type="Google" id="ProtNLM"/>
    </source>
</evidence>
<protein>
    <recommendedName>
        <fullName evidence="4">Lipoprotein</fullName>
    </recommendedName>
</protein>
<comment type="caution">
    <text evidence="2">The sequence shown here is derived from an EMBL/GenBank/DDBJ whole genome shotgun (WGS) entry which is preliminary data.</text>
</comment>
<evidence type="ECO:0000256" key="1">
    <source>
        <dbReference type="SAM" id="SignalP"/>
    </source>
</evidence>
<name>A0A2N0A217_9LEPT</name>
<evidence type="ECO:0000313" key="3">
    <source>
        <dbReference type="Proteomes" id="UP000231843"/>
    </source>
</evidence>
<dbReference type="RefSeq" id="WP_100767081.1">
    <property type="nucleotide sequence ID" value="NZ_NPEA01000002.1"/>
</dbReference>
<sequence length="176" mass="19263">MRKFRTKAIILLFALSLINTACFETEKSESDNNALIMAIVQANNFEIKGSWNLGFYTGGTDGGSAGSSVVTQTSWKEPGSQQLTILEIDIANKRFYYQFSADDAFNPSKYGRMDWATPHTNDCPGGASICFEFCQAVYAENTLADVKSNSIVSDHSNYKTNGCGAASFGWNYAVPQ</sequence>
<evidence type="ECO:0000313" key="2">
    <source>
        <dbReference type="EMBL" id="PJZ78241.1"/>
    </source>
</evidence>
<dbReference type="Proteomes" id="UP000231843">
    <property type="component" value="Unassembled WGS sequence"/>
</dbReference>
<gene>
    <name evidence="2" type="ORF">CH365_02720</name>
</gene>
<dbReference type="AlphaFoldDB" id="A0A2N0A217"/>